<dbReference type="STRING" id="1095629.A0A0C9WZY3"/>
<keyword evidence="6" id="KW-1185">Reference proteome</keyword>
<dbReference type="InterPro" id="IPR011009">
    <property type="entry name" value="Kinase-like_dom_sf"/>
</dbReference>
<organism evidence="5 6">
    <name type="scientific">Laccaria amethystina LaAM-08-1</name>
    <dbReference type="NCBI Taxonomy" id="1095629"/>
    <lineage>
        <taxon>Eukaryota</taxon>
        <taxon>Fungi</taxon>
        <taxon>Dikarya</taxon>
        <taxon>Basidiomycota</taxon>
        <taxon>Agaricomycotina</taxon>
        <taxon>Agaricomycetes</taxon>
        <taxon>Agaricomycetidae</taxon>
        <taxon>Agaricales</taxon>
        <taxon>Agaricineae</taxon>
        <taxon>Hydnangiaceae</taxon>
        <taxon>Laccaria</taxon>
    </lineage>
</organism>
<reference evidence="6" key="2">
    <citation type="submission" date="2015-01" db="EMBL/GenBank/DDBJ databases">
        <title>Evolutionary Origins and Diversification of the Mycorrhizal Mutualists.</title>
        <authorList>
            <consortium name="DOE Joint Genome Institute"/>
            <consortium name="Mycorrhizal Genomics Consortium"/>
            <person name="Kohler A."/>
            <person name="Kuo A."/>
            <person name="Nagy L.G."/>
            <person name="Floudas D."/>
            <person name="Copeland A."/>
            <person name="Barry K.W."/>
            <person name="Cichocki N."/>
            <person name="Veneault-Fourrey C."/>
            <person name="LaButti K."/>
            <person name="Lindquist E.A."/>
            <person name="Lipzen A."/>
            <person name="Lundell T."/>
            <person name="Morin E."/>
            <person name="Murat C."/>
            <person name="Riley R."/>
            <person name="Ohm R."/>
            <person name="Sun H."/>
            <person name="Tunlid A."/>
            <person name="Henrissat B."/>
            <person name="Grigoriev I.V."/>
            <person name="Hibbett D.S."/>
            <person name="Martin F."/>
        </authorList>
    </citation>
    <scope>NUCLEOTIDE SEQUENCE [LARGE SCALE GENOMIC DNA]</scope>
    <source>
        <strain evidence="6">LaAM-08-1</strain>
    </source>
</reference>
<dbReference type="SMART" id="SM00220">
    <property type="entry name" value="S_TKc"/>
    <property type="match status" value="1"/>
</dbReference>
<dbReference type="GO" id="GO:0005737">
    <property type="term" value="C:cytoplasm"/>
    <property type="evidence" value="ECO:0007669"/>
    <property type="project" value="TreeGrafter"/>
</dbReference>
<feature type="region of interest" description="Disordered" evidence="3">
    <location>
        <begin position="696"/>
        <end position="716"/>
    </location>
</feature>
<evidence type="ECO:0000313" key="6">
    <source>
        <dbReference type="Proteomes" id="UP000054477"/>
    </source>
</evidence>
<dbReference type="PANTHER" id="PTHR24346">
    <property type="entry name" value="MAP/MICROTUBULE AFFINITY-REGULATING KINASE"/>
    <property type="match status" value="1"/>
</dbReference>
<dbReference type="Proteomes" id="UP000054477">
    <property type="component" value="Unassembled WGS sequence"/>
</dbReference>
<sequence length="896" mass="96933">MFRTDQSSGDKKVIDRTWENSGERAVIPFLTTIMNIAAISAAVSAAVSSSADSTSSRSHSSLPSSTSTSTSSSLESTFSDLSLSSFASAPSPPHSTSGAKTHAFFASPFSSSSSTSPISTLDEPSITADFFANPTDPSLLPPRLKPKQTNTNRIHVSRIFPSRYTSTTTDPSHDATPHFIDIDTAAEPPTTNLLLLPLQSPSFERTHSSSSSISSASSSRIVDPNDRLPTPPPPSEQHDEEEPTPRPANLEPSLSQFEKGMQLEVLNDDDEPRTGSIITSHTPHLLRERDTPTPTGTSSRLVEPTLRLVRPLGQGAFSAVWLAEDLSPVPLAMASKESVRDLRRKASLNKKSGEEARAGSTEEGYVDPAKSPRSSEAKALSPKSSLRSPTAGGTFHQQQQRQQQTLSRDSSLKFRERVRGTKPAGRIKGGKRSGDNEVYLDERDGEMGVLRKEGVGLGGDLEATPRGRAVAVKMTAKRSIGTSLLEEERTRVGFVREVEVLRHVSHPNITPLLAHLSTPTHHVLVLPYLPGGDLLGLVNNDVAWGKLGETILQRVWCELAKAVGWMHGVGLVHRDIKLENILLTTTAYNSLTPSSPPPTPCSLPTPPLPLIMLTDFGLSRFVEIDEDGDAELLSTRCGSEAYAAPELVMGGGGSSFTSGNKSRRGVYDARETDAWACGVVLYALVGRRLPFGEGVGAGGEGKIGGEKGEGKGGGGGGVLERRQWLMRIARGEWEWPGGELKRDGDVEDGGELVGERLVESQGARRMVGRLLVRDPRKRARVSELWDDEWMWTSGCVVPENVWRRQQEQQSSPRLVPIDPSSPSHSYGEDVIFTSPVDEEGKSVPILRVHDGEEDDGMDVDDGKWIFDDEDGEGEVLEDGLLLDQEGIDSIARQEVV</sequence>
<dbReference type="AlphaFoldDB" id="A0A0C9WZY3"/>
<feature type="region of interest" description="Disordered" evidence="3">
    <location>
        <begin position="266"/>
        <end position="302"/>
    </location>
</feature>
<dbReference type="OrthoDB" id="289250at2759"/>
<accession>A0A0C9WZY3</accession>
<keyword evidence="2" id="KW-0067">ATP-binding</keyword>
<dbReference type="EMBL" id="KN838788">
    <property type="protein sequence ID" value="KIJ94538.1"/>
    <property type="molecule type" value="Genomic_DNA"/>
</dbReference>
<protein>
    <recommendedName>
        <fullName evidence="4">Protein kinase domain-containing protein</fullName>
    </recommendedName>
</protein>
<dbReference type="PROSITE" id="PS00108">
    <property type="entry name" value="PROTEIN_KINASE_ST"/>
    <property type="match status" value="1"/>
</dbReference>
<dbReference type="HOGENOM" id="CLU_008775_1_0_1"/>
<feature type="region of interest" description="Disordered" evidence="3">
    <location>
        <begin position="807"/>
        <end position="826"/>
    </location>
</feature>
<gene>
    <name evidence="5" type="ORF">K443DRAFT_134712</name>
</gene>
<keyword evidence="1" id="KW-0547">Nucleotide-binding</keyword>
<dbReference type="InterPro" id="IPR000719">
    <property type="entry name" value="Prot_kinase_dom"/>
</dbReference>
<evidence type="ECO:0000256" key="2">
    <source>
        <dbReference type="ARBA" id="ARBA00022840"/>
    </source>
</evidence>
<dbReference type="PANTHER" id="PTHR24346:SF110">
    <property type="entry name" value="NON-SPECIFIC SERINE_THREONINE PROTEIN KINASE"/>
    <property type="match status" value="1"/>
</dbReference>
<evidence type="ECO:0000256" key="3">
    <source>
        <dbReference type="SAM" id="MobiDB-lite"/>
    </source>
</evidence>
<feature type="compositionally biased region" description="Basic and acidic residues" evidence="3">
    <location>
        <begin position="410"/>
        <end position="419"/>
    </location>
</feature>
<evidence type="ECO:0000259" key="4">
    <source>
        <dbReference type="PROSITE" id="PS50011"/>
    </source>
</evidence>
<dbReference type="GO" id="GO:0035556">
    <property type="term" value="P:intracellular signal transduction"/>
    <property type="evidence" value="ECO:0007669"/>
    <property type="project" value="TreeGrafter"/>
</dbReference>
<feature type="region of interest" description="Disordered" evidence="3">
    <location>
        <begin position="336"/>
        <end position="438"/>
    </location>
</feature>
<dbReference type="InterPro" id="IPR008271">
    <property type="entry name" value="Ser/Thr_kinase_AS"/>
</dbReference>
<reference evidence="5 6" key="1">
    <citation type="submission" date="2014-04" db="EMBL/GenBank/DDBJ databases">
        <authorList>
            <consortium name="DOE Joint Genome Institute"/>
            <person name="Kuo A."/>
            <person name="Kohler A."/>
            <person name="Nagy L.G."/>
            <person name="Floudas D."/>
            <person name="Copeland A."/>
            <person name="Barry K.W."/>
            <person name="Cichocki N."/>
            <person name="Veneault-Fourrey C."/>
            <person name="LaButti K."/>
            <person name="Lindquist E.A."/>
            <person name="Lipzen A."/>
            <person name="Lundell T."/>
            <person name="Morin E."/>
            <person name="Murat C."/>
            <person name="Sun H."/>
            <person name="Tunlid A."/>
            <person name="Henrissat B."/>
            <person name="Grigoriev I.V."/>
            <person name="Hibbett D.S."/>
            <person name="Martin F."/>
            <person name="Nordberg H.P."/>
            <person name="Cantor M.N."/>
            <person name="Hua S.X."/>
        </authorList>
    </citation>
    <scope>NUCLEOTIDE SEQUENCE [LARGE SCALE GENOMIC DNA]</scope>
    <source>
        <strain evidence="5 6">LaAM-08-1</strain>
    </source>
</reference>
<feature type="compositionally biased region" description="Low complexity" evidence="3">
    <location>
        <begin position="203"/>
        <end position="219"/>
    </location>
</feature>
<feature type="region of interest" description="Disordered" evidence="3">
    <location>
        <begin position="52"/>
        <end position="73"/>
    </location>
</feature>
<dbReference type="SUPFAM" id="SSF56112">
    <property type="entry name" value="Protein kinase-like (PK-like)"/>
    <property type="match status" value="1"/>
</dbReference>
<feature type="region of interest" description="Disordered" evidence="3">
    <location>
        <begin position="203"/>
        <end position="252"/>
    </location>
</feature>
<dbReference type="PROSITE" id="PS50011">
    <property type="entry name" value="PROTEIN_KINASE_DOM"/>
    <property type="match status" value="1"/>
</dbReference>
<evidence type="ECO:0000256" key="1">
    <source>
        <dbReference type="ARBA" id="ARBA00022741"/>
    </source>
</evidence>
<feature type="region of interest" description="Disordered" evidence="3">
    <location>
        <begin position="130"/>
        <end position="179"/>
    </location>
</feature>
<dbReference type="GO" id="GO:0004674">
    <property type="term" value="F:protein serine/threonine kinase activity"/>
    <property type="evidence" value="ECO:0007669"/>
    <property type="project" value="TreeGrafter"/>
</dbReference>
<dbReference type="GO" id="GO:0005524">
    <property type="term" value="F:ATP binding"/>
    <property type="evidence" value="ECO:0007669"/>
    <property type="project" value="UniProtKB-KW"/>
</dbReference>
<evidence type="ECO:0000313" key="5">
    <source>
        <dbReference type="EMBL" id="KIJ94538.1"/>
    </source>
</evidence>
<proteinExistence type="predicted"/>
<feature type="domain" description="Protein kinase" evidence="4">
    <location>
        <begin position="306"/>
        <end position="790"/>
    </location>
</feature>
<dbReference type="Pfam" id="PF00069">
    <property type="entry name" value="Pkinase"/>
    <property type="match status" value="1"/>
</dbReference>
<name>A0A0C9WZY3_9AGAR</name>
<dbReference type="Gene3D" id="1.10.510.10">
    <property type="entry name" value="Transferase(Phosphotransferase) domain 1"/>
    <property type="match status" value="1"/>
</dbReference>